<dbReference type="EMBL" id="LR796302">
    <property type="protein sequence ID" value="CAB4135508.1"/>
    <property type="molecule type" value="Genomic_DNA"/>
</dbReference>
<gene>
    <name evidence="6" type="ORF">UFOVP1078_32</name>
    <name evidence="7" type="ORF">UFOVP1317_22</name>
    <name evidence="8" type="ORF">UFOVP1429_17</name>
    <name evidence="3" type="ORF">UFOVP289_43</name>
    <name evidence="4" type="ORF">UFOVP547_4</name>
    <name evidence="5" type="ORF">UFOVP900_2</name>
</gene>
<evidence type="ECO:0000256" key="1">
    <source>
        <dbReference type="SAM" id="MobiDB-lite"/>
    </source>
</evidence>
<evidence type="ECO:0000259" key="2">
    <source>
        <dbReference type="Pfam" id="PF11775"/>
    </source>
</evidence>
<organism evidence="5">
    <name type="scientific">uncultured Caudovirales phage</name>
    <dbReference type="NCBI Taxonomy" id="2100421"/>
    <lineage>
        <taxon>Viruses</taxon>
        <taxon>Duplodnaviria</taxon>
        <taxon>Heunggongvirae</taxon>
        <taxon>Uroviricota</taxon>
        <taxon>Caudoviricetes</taxon>
        <taxon>Peduoviridae</taxon>
        <taxon>Maltschvirus</taxon>
        <taxon>Maltschvirus maltsch</taxon>
    </lineage>
</organism>
<sequence length="641" mass="72608">MLIQGLDVARYVKASAGRANLRVVFEDECQPRHDGETIYLPRITRHTTQEQLDSIMASTDHEVAHDLYSDFGILREKKICANTSPLGFIWNVLEDSRVNALEATEYEGFRELWDKSCPLLLDKIRDKTKEEASPLNKIIKSLIKWDTKVSSRLFPQCELSGSRFKTDKEIDKALEPFSDRLLDAQEEPRKKLGSAMTYDLARDIFKALGGDPDAEEKRVKEPPKPTKDDGKEEKESPKGKLTETTKEDSKPEEKPPVTDKKAPKETKPADKGKETEGLGESGAAENAESGDESKKITEDQWQVVRVELADIDTKLVSTHDTEEKDRMNKTGLLYKIEVGDRDYTWVAASIDDYITVDYIKDVASDARFDYLLNRDSAASHFFVKNFYKRVESKVTRIDNFAQQVRRLIQIRAKTQYEYGTKQGKMDYARLARLALKTPGFSERIFKKKVTNTVLDAAVTVLIDMSGSMSGDKVFFACEAAVLLNEVFGVLKVPVEILGFTDYSSSVNTPINYIYKSFAALKLSEEALIQNIACSSDHMTGNPDGDSILWAYDRLIKRKEKKRLLIVMSDGQPAASFSSYDLSAFTKQVVQEIESNKRVEIYGLGLCDESVFKYYKHCSTVNEPEEIPTKLLELIERKLLND</sequence>
<protein>
    <submittedName>
        <fullName evidence="5">CobT Cobalamin biosynthesis protein CobT (Nicotinate-mononucleotide,5, 6-dimethylbenzimidazole phosphoribosyltransferase)</fullName>
    </submittedName>
</protein>
<reference evidence="5" key="1">
    <citation type="submission" date="2020-05" db="EMBL/GenBank/DDBJ databases">
        <authorList>
            <person name="Chiriac C."/>
            <person name="Salcher M."/>
            <person name="Ghai R."/>
            <person name="Kavagutti S V."/>
        </authorList>
    </citation>
    <scope>NUCLEOTIDE SEQUENCE</scope>
</reference>
<proteinExistence type="predicted"/>
<keyword evidence="5" id="KW-0808">Transferase</keyword>
<dbReference type="EMBL" id="LR796533">
    <property type="protein sequence ID" value="CAB4149824.1"/>
    <property type="molecule type" value="Genomic_DNA"/>
</dbReference>
<dbReference type="PANTHER" id="PTHR41248">
    <property type="entry name" value="NORD PROTEIN"/>
    <property type="match status" value="1"/>
</dbReference>
<dbReference type="Gene3D" id="3.40.50.410">
    <property type="entry name" value="von Willebrand factor, type A domain"/>
    <property type="match status" value="1"/>
</dbReference>
<evidence type="ECO:0000313" key="6">
    <source>
        <dbReference type="EMBL" id="CAB4182936.1"/>
    </source>
</evidence>
<dbReference type="EMBL" id="LR797261">
    <property type="protein sequence ID" value="CAB4197627.1"/>
    <property type="molecule type" value="Genomic_DNA"/>
</dbReference>
<dbReference type="InterPro" id="IPR025861">
    <property type="entry name" value="CobT_VWA_dom"/>
</dbReference>
<dbReference type="SUPFAM" id="SSF53300">
    <property type="entry name" value="vWA-like"/>
    <property type="match status" value="1"/>
</dbReference>
<dbReference type="PANTHER" id="PTHR41248:SF1">
    <property type="entry name" value="NORD PROTEIN"/>
    <property type="match status" value="1"/>
</dbReference>
<dbReference type="GO" id="GO:0016757">
    <property type="term" value="F:glycosyltransferase activity"/>
    <property type="evidence" value="ECO:0007669"/>
    <property type="project" value="UniProtKB-KW"/>
</dbReference>
<evidence type="ECO:0000313" key="5">
    <source>
        <dbReference type="EMBL" id="CAB4169741.1"/>
    </source>
</evidence>
<dbReference type="Pfam" id="PF11775">
    <property type="entry name" value="CobT_C"/>
    <property type="match status" value="1"/>
</dbReference>
<evidence type="ECO:0000313" key="3">
    <source>
        <dbReference type="EMBL" id="CAB4135508.1"/>
    </source>
</evidence>
<dbReference type="EMBL" id="LR796855">
    <property type="protein sequence ID" value="CAB4169741.1"/>
    <property type="molecule type" value="Genomic_DNA"/>
</dbReference>
<dbReference type="EMBL" id="LR797373">
    <property type="protein sequence ID" value="CAB4210444.1"/>
    <property type="molecule type" value="Genomic_DNA"/>
</dbReference>
<evidence type="ECO:0000313" key="8">
    <source>
        <dbReference type="EMBL" id="CAB4210444.1"/>
    </source>
</evidence>
<feature type="region of interest" description="Disordered" evidence="1">
    <location>
        <begin position="209"/>
        <end position="298"/>
    </location>
</feature>
<dbReference type="InterPro" id="IPR036465">
    <property type="entry name" value="vWFA_dom_sf"/>
</dbReference>
<dbReference type="EMBL" id="LR797044">
    <property type="protein sequence ID" value="CAB4182936.1"/>
    <property type="molecule type" value="Genomic_DNA"/>
</dbReference>
<dbReference type="InterPro" id="IPR051928">
    <property type="entry name" value="NorD/CobT"/>
</dbReference>
<feature type="domain" description="Cobalamin biosynthesis protein CobT VWA" evidence="2">
    <location>
        <begin position="445"/>
        <end position="632"/>
    </location>
</feature>
<accession>A0A6J5PK36</accession>
<evidence type="ECO:0000313" key="4">
    <source>
        <dbReference type="EMBL" id="CAB4149824.1"/>
    </source>
</evidence>
<keyword evidence="5" id="KW-0328">Glycosyltransferase</keyword>
<name>A0A6J5PK36_9CAUD</name>
<evidence type="ECO:0000313" key="7">
    <source>
        <dbReference type="EMBL" id="CAB4197627.1"/>
    </source>
</evidence>
<feature type="compositionally biased region" description="Basic and acidic residues" evidence="1">
    <location>
        <begin position="215"/>
        <end position="276"/>
    </location>
</feature>